<dbReference type="InterPro" id="IPR055356">
    <property type="entry name" value="ZP-N"/>
</dbReference>
<feature type="compositionally biased region" description="Low complexity" evidence="18">
    <location>
        <begin position="31"/>
        <end position="44"/>
    </location>
</feature>
<dbReference type="SMART" id="SM00018">
    <property type="entry name" value="PD"/>
    <property type="match status" value="1"/>
</dbReference>
<keyword evidence="5" id="KW-0165">Cleavage on pair of basic residues</keyword>
<dbReference type="InterPro" id="IPR051148">
    <property type="entry name" value="Zona_Pellucida_Domain_gp"/>
</dbReference>
<dbReference type="GO" id="GO:0060468">
    <property type="term" value="P:prevention of polyspermy"/>
    <property type="evidence" value="ECO:0007669"/>
    <property type="project" value="TreeGrafter"/>
</dbReference>
<feature type="compositionally biased region" description="Pro residues" evidence="18">
    <location>
        <begin position="45"/>
        <end position="58"/>
    </location>
</feature>
<dbReference type="InterPro" id="IPR017977">
    <property type="entry name" value="ZP_dom_CS"/>
</dbReference>
<evidence type="ECO:0000256" key="12">
    <source>
        <dbReference type="ARBA" id="ARBA00024183"/>
    </source>
</evidence>
<evidence type="ECO:0000256" key="11">
    <source>
        <dbReference type="ARBA" id="ARBA00023279"/>
    </source>
</evidence>
<sequence length="454" mass="50047">MAVRLVGLSLLAVILLGSLATAQYFKPADPQHPQQPKVPQNVQPPAYPRPPQQHPNPTYPQVQGHLPSSQKPNQPPQVSPEFSTCEVDAHLKIQCGLPGITASECQAINCCFDGQMCYYGIAVTLQCTKDAQVILVVARHATLPTIDLDSIHFLGTGQHCQAVGTTSAFVIYQFPATSCGTTVTDENGITYENRMSSSYEVAVGPYGAITRDSQFDLMFQCRYIGTTVEALVLEVATLPAPSPVAGPGPLNVELRLGNGKCVVKGCVEEDVAYTSYYTDSEYPVTKVLRDPVYVEVRLLERTDPNLVLTLGRCWATSSPNPQSLPQWDLLVNGCPYQDDRYQTTLVNVGPSSGLSFPSHYRRFIFKMFAFVAHEYTDPAKKIQHDEVWVPLKEKVYIHCNTSVCTPSLQNNCEPRCFRKRRDIAASVKSASRAENTTTTVTSQGIIIMDQRQEP</sequence>
<evidence type="ECO:0000256" key="13">
    <source>
        <dbReference type="ARBA" id="ARBA00037545"/>
    </source>
</evidence>
<keyword evidence="3" id="KW-0964">Secreted</keyword>
<dbReference type="GO" id="GO:0035805">
    <property type="term" value="C:egg coat"/>
    <property type="evidence" value="ECO:0007669"/>
    <property type="project" value="UniProtKB-SubCell"/>
</dbReference>
<dbReference type="Gene3D" id="2.60.40.3210">
    <property type="entry name" value="Zona pellucida, ZP-N domain"/>
    <property type="match status" value="1"/>
</dbReference>
<dbReference type="Pfam" id="PF00100">
    <property type="entry name" value="Zona_pellucida"/>
    <property type="match status" value="1"/>
</dbReference>
<dbReference type="SUPFAM" id="SSF57492">
    <property type="entry name" value="Trefoil"/>
    <property type="match status" value="1"/>
</dbReference>
<keyword evidence="8" id="KW-0472">Membrane</keyword>
<evidence type="ECO:0000256" key="16">
    <source>
        <dbReference type="ARBA" id="ARBA00042573"/>
    </source>
</evidence>
<dbReference type="PANTHER" id="PTHR23343">
    <property type="entry name" value="ZONA PELLUCIDA SPERM-BINDING PROTEIN"/>
    <property type="match status" value="1"/>
</dbReference>
<protein>
    <recommendedName>
        <fullName evidence="14">Zona pellucida sperm-binding protein 4</fullName>
    </recommendedName>
    <alternativeName>
        <fullName evidence="16">Zona pellucida glycoprotein 4</fullName>
    </alternativeName>
    <alternativeName>
        <fullName evidence="15">Zona pellucida protein B</fullName>
    </alternativeName>
</protein>
<keyword evidence="6" id="KW-0812">Transmembrane</keyword>
<dbReference type="GO" id="GO:0007339">
    <property type="term" value="P:binding of sperm to zona pellucida"/>
    <property type="evidence" value="ECO:0007669"/>
    <property type="project" value="TreeGrafter"/>
</dbReference>
<keyword evidence="23" id="KW-1185">Reference proteome</keyword>
<dbReference type="GO" id="GO:0032190">
    <property type="term" value="F:acrosin binding"/>
    <property type="evidence" value="ECO:0007669"/>
    <property type="project" value="TreeGrafter"/>
</dbReference>
<evidence type="ECO:0000259" key="20">
    <source>
        <dbReference type="PROSITE" id="PS51034"/>
    </source>
</evidence>
<evidence type="ECO:0000256" key="19">
    <source>
        <dbReference type="SAM" id="SignalP"/>
    </source>
</evidence>
<keyword evidence="7" id="KW-1133">Transmembrane helix</keyword>
<evidence type="ECO:0000259" key="21">
    <source>
        <dbReference type="PROSITE" id="PS51448"/>
    </source>
</evidence>
<evidence type="ECO:0000313" key="23">
    <source>
        <dbReference type="Proteomes" id="UP000261520"/>
    </source>
</evidence>
<feature type="domain" description="ZP" evidence="20">
    <location>
        <begin position="126"/>
        <end position="419"/>
    </location>
</feature>
<evidence type="ECO:0000256" key="3">
    <source>
        <dbReference type="ARBA" id="ARBA00022525"/>
    </source>
</evidence>
<dbReference type="SMART" id="SM00241">
    <property type="entry name" value="ZP"/>
    <property type="match status" value="1"/>
</dbReference>
<keyword evidence="9 17" id="KW-1015">Disulfide bond</keyword>
<keyword evidence="2" id="KW-1003">Cell membrane</keyword>
<evidence type="ECO:0000256" key="8">
    <source>
        <dbReference type="ARBA" id="ARBA00023136"/>
    </source>
</evidence>
<feature type="disulfide bond" evidence="17">
    <location>
        <begin position="95"/>
        <end position="110"/>
    </location>
</feature>
<evidence type="ECO:0000256" key="18">
    <source>
        <dbReference type="SAM" id="MobiDB-lite"/>
    </source>
</evidence>
<dbReference type="InterPro" id="IPR042235">
    <property type="entry name" value="ZP-C_dom"/>
</dbReference>
<evidence type="ECO:0000256" key="7">
    <source>
        <dbReference type="ARBA" id="ARBA00022989"/>
    </source>
</evidence>
<dbReference type="GO" id="GO:0005886">
    <property type="term" value="C:plasma membrane"/>
    <property type="evidence" value="ECO:0007669"/>
    <property type="project" value="UniProtKB-SubCell"/>
</dbReference>
<evidence type="ECO:0000256" key="1">
    <source>
        <dbReference type="ARBA" id="ARBA00004251"/>
    </source>
</evidence>
<feature type="region of interest" description="Disordered" evidence="18">
    <location>
        <begin position="27"/>
        <end position="81"/>
    </location>
</feature>
<dbReference type="PROSITE" id="PS00682">
    <property type="entry name" value="ZP_1"/>
    <property type="match status" value="1"/>
</dbReference>
<feature type="domain" description="P-type" evidence="21">
    <location>
        <begin position="83"/>
        <end position="121"/>
    </location>
</feature>
<feature type="chain" id="PRO_5017320455" description="Zona pellucida sperm-binding protein 4" evidence="19">
    <location>
        <begin position="23"/>
        <end position="454"/>
    </location>
</feature>
<dbReference type="Pfam" id="PF00088">
    <property type="entry name" value="Trefoil"/>
    <property type="match status" value="1"/>
</dbReference>
<evidence type="ECO:0000256" key="10">
    <source>
        <dbReference type="ARBA" id="ARBA00023180"/>
    </source>
</evidence>
<evidence type="ECO:0000256" key="14">
    <source>
        <dbReference type="ARBA" id="ARBA00040238"/>
    </source>
</evidence>
<reference evidence="22" key="1">
    <citation type="submission" date="2025-08" db="UniProtKB">
        <authorList>
            <consortium name="Ensembl"/>
        </authorList>
    </citation>
    <scope>IDENTIFICATION</scope>
</reference>
<dbReference type="CDD" id="cd00111">
    <property type="entry name" value="Trefoil"/>
    <property type="match status" value="1"/>
</dbReference>
<name>A0A3B4ASF3_9GOBI</name>
<dbReference type="InterPro" id="IPR044913">
    <property type="entry name" value="P_trefoil_dom_sf"/>
</dbReference>
<feature type="signal peptide" evidence="19">
    <location>
        <begin position="1"/>
        <end position="22"/>
    </location>
</feature>
<dbReference type="InterPro" id="IPR000519">
    <property type="entry name" value="P_trefoil_dom"/>
</dbReference>
<evidence type="ECO:0000256" key="15">
    <source>
        <dbReference type="ARBA" id="ARBA00042273"/>
    </source>
</evidence>
<dbReference type="PANTHER" id="PTHR23343:SF31">
    <property type="entry name" value="ZONA PELLUCIDA SPERM-BINDING PROTEIN 4"/>
    <property type="match status" value="1"/>
</dbReference>
<evidence type="ECO:0000256" key="2">
    <source>
        <dbReference type="ARBA" id="ARBA00022475"/>
    </source>
</evidence>
<dbReference type="Pfam" id="PF23344">
    <property type="entry name" value="ZP-N"/>
    <property type="match status" value="1"/>
</dbReference>
<evidence type="ECO:0000256" key="6">
    <source>
        <dbReference type="ARBA" id="ARBA00022692"/>
    </source>
</evidence>
<keyword evidence="19" id="KW-0732">Signal</keyword>
<keyword evidence="10" id="KW-0325">Glycoprotein</keyword>
<evidence type="ECO:0000256" key="4">
    <source>
        <dbReference type="ARBA" id="ARBA00022530"/>
    </source>
</evidence>
<organism evidence="22 23">
    <name type="scientific">Periophthalmus magnuspinnatus</name>
    <dbReference type="NCBI Taxonomy" id="409849"/>
    <lineage>
        <taxon>Eukaryota</taxon>
        <taxon>Metazoa</taxon>
        <taxon>Chordata</taxon>
        <taxon>Craniata</taxon>
        <taxon>Vertebrata</taxon>
        <taxon>Euteleostomi</taxon>
        <taxon>Actinopterygii</taxon>
        <taxon>Neopterygii</taxon>
        <taxon>Teleostei</taxon>
        <taxon>Neoteleostei</taxon>
        <taxon>Acanthomorphata</taxon>
        <taxon>Gobiaria</taxon>
        <taxon>Gobiiformes</taxon>
        <taxon>Gobioidei</taxon>
        <taxon>Gobiidae</taxon>
        <taxon>Oxudercinae</taxon>
        <taxon>Periophthalmus</taxon>
    </lineage>
</organism>
<comment type="function">
    <text evidence="13">Component of the zona pellucida, an extracellular matrix surrounding oocytes which mediates sperm binding, induction of the acrosome reaction and prevents post-fertilization polyspermy. The zona pellucida is composed of 3 to 4 glycoproteins, ZP1, ZP2, ZP3, and ZP4. ZP4 may act as a sperm receptor.</text>
</comment>
<feature type="disulfide bond" evidence="17">
    <location>
        <begin position="85"/>
        <end position="111"/>
    </location>
</feature>
<accession>A0A3B4ASF3</accession>
<evidence type="ECO:0000256" key="9">
    <source>
        <dbReference type="ARBA" id="ARBA00023157"/>
    </source>
</evidence>
<dbReference type="InterPro" id="IPR001507">
    <property type="entry name" value="ZP_dom"/>
</dbReference>
<evidence type="ECO:0000256" key="5">
    <source>
        <dbReference type="ARBA" id="ARBA00022685"/>
    </source>
</evidence>
<evidence type="ECO:0000256" key="17">
    <source>
        <dbReference type="PROSITE-ProRule" id="PRU00779"/>
    </source>
</evidence>
<dbReference type="AlphaFoldDB" id="A0A3B4ASF3"/>
<dbReference type="PROSITE" id="PS51448">
    <property type="entry name" value="P_TREFOIL_2"/>
    <property type="match status" value="1"/>
</dbReference>
<proteinExistence type="predicted"/>
<dbReference type="Gene3D" id="2.60.40.4100">
    <property type="entry name" value="Zona pellucida, ZP-C domain"/>
    <property type="match status" value="1"/>
</dbReference>
<dbReference type="PROSITE" id="PS51034">
    <property type="entry name" value="ZP_2"/>
    <property type="match status" value="1"/>
</dbReference>
<dbReference type="Gene3D" id="4.10.110.10">
    <property type="entry name" value="Spasmolytic Protein, domain 1"/>
    <property type="match status" value="1"/>
</dbReference>
<dbReference type="InterPro" id="IPR055355">
    <property type="entry name" value="ZP-C"/>
</dbReference>
<comment type="subcellular location">
    <subcellularLocation>
        <location evidence="1">Cell membrane</location>
        <topology evidence="1">Single-pass type I membrane protein</topology>
    </subcellularLocation>
    <subcellularLocation>
        <location evidence="12">Zona pellucida</location>
    </subcellularLocation>
</comment>
<dbReference type="Proteomes" id="UP000261520">
    <property type="component" value="Unplaced"/>
</dbReference>
<keyword evidence="11" id="KW-0278">Fertilization</keyword>
<comment type="caution">
    <text evidence="17">Lacks conserved residue(s) required for the propagation of feature annotation.</text>
</comment>
<dbReference type="Ensembl" id="ENSPMGT00000021434.1">
    <property type="protein sequence ID" value="ENSPMGP00000020112.1"/>
    <property type="gene ID" value="ENSPMGG00000016283.1"/>
</dbReference>
<evidence type="ECO:0000313" key="22">
    <source>
        <dbReference type="Ensembl" id="ENSPMGP00000020112.1"/>
    </source>
</evidence>
<dbReference type="GO" id="GO:0035804">
    <property type="term" value="F:structural constituent of egg coat"/>
    <property type="evidence" value="ECO:0007669"/>
    <property type="project" value="TreeGrafter"/>
</dbReference>
<reference evidence="22" key="2">
    <citation type="submission" date="2025-09" db="UniProtKB">
        <authorList>
            <consortium name="Ensembl"/>
        </authorList>
    </citation>
    <scope>IDENTIFICATION</scope>
</reference>
<keyword evidence="4" id="KW-0272">Extracellular matrix</keyword>